<keyword evidence="1" id="KW-0812">Transmembrane</keyword>
<dbReference type="Proteomes" id="UP001617907">
    <property type="component" value="Unassembled WGS sequence"/>
</dbReference>
<reference evidence="2 3" key="1">
    <citation type="submission" date="2024-10" db="EMBL/GenBank/DDBJ databases">
        <title>The Natural Products Discovery Center: Release of the First 8490 Sequenced Strains for Exploring Actinobacteria Biosynthetic Diversity.</title>
        <authorList>
            <person name="Kalkreuter E."/>
            <person name="Kautsar S.A."/>
            <person name="Yang D."/>
            <person name="Bader C.D."/>
            <person name="Teijaro C.N."/>
            <person name="Fluegel L."/>
            <person name="Davis C.M."/>
            <person name="Simpson J.R."/>
            <person name="Lauterbach L."/>
            <person name="Steele A.D."/>
            <person name="Gui C."/>
            <person name="Meng S."/>
            <person name="Li G."/>
            <person name="Viehrig K."/>
            <person name="Ye F."/>
            <person name="Su P."/>
            <person name="Kiefer A.F."/>
            <person name="Nichols A."/>
            <person name="Cepeda A.J."/>
            <person name="Yan W."/>
            <person name="Fan B."/>
            <person name="Jiang Y."/>
            <person name="Adhikari A."/>
            <person name="Zheng C.-J."/>
            <person name="Schuster L."/>
            <person name="Cowan T.M."/>
            <person name="Smanski M.J."/>
            <person name="Chevrette M.G."/>
            <person name="De Carvalho L.P.S."/>
            <person name="Shen B."/>
        </authorList>
    </citation>
    <scope>NUCLEOTIDE SEQUENCE [LARGE SCALE GENOMIC DNA]</scope>
    <source>
        <strain evidence="2 3">NPDC093086</strain>
    </source>
</reference>
<accession>A0ABW8HE58</accession>
<feature type="transmembrane region" description="Helical" evidence="1">
    <location>
        <begin position="20"/>
        <end position="39"/>
    </location>
</feature>
<keyword evidence="1" id="KW-0472">Membrane</keyword>
<evidence type="ECO:0000256" key="1">
    <source>
        <dbReference type="SAM" id="Phobius"/>
    </source>
</evidence>
<keyword evidence="3" id="KW-1185">Reference proteome</keyword>
<name>A0ABW8HE58_9ACTN</name>
<feature type="transmembrane region" description="Helical" evidence="1">
    <location>
        <begin position="46"/>
        <end position="66"/>
    </location>
</feature>
<gene>
    <name evidence="2" type="ORF">ACIQFM_22320</name>
</gene>
<dbReference type="EMBL" id="JBIVPC010000012">
    <property type="protein sequence ID" value="MFJ6038984.1"/>
    <property type="molecule type" value="Genomic_DNA"/>
</dbReference>
<organism evidence="2 3">
    <name type="scientific">Streptomyces ardesiacus</name>
    <dbReference type="NCBI Taxonomy" id="285564"/>
    <lineage>
        <taxon>Bacteria</taxon>
        <taxon>Bacillati</taxon>
        <taxon>Actinomycetota</taxon>
        <taxon>Actinomycetes</taxon>
        <taxon>Kitasatosporales</taxon>
        <taxon>Streptomycetaceae</taxon>
        <taxon>Streptomyces</taxon>
    </lineage>
</organism>
<sequence length="74" mass="7313">MGAEGNTTETEKLPVRWAVIFLWALGVAGFAGVAAGLMTRSMGGDASAAVATAVAAALVAGIGAIVKLNKLIGR</sequence>
<evidence type="ECO:0000313" key="3">
    <source>
        <dbReference type="Proteomes" id="UP001617907"/>
    </source>
</evidence>
<evidence type="ECO:0000313" key="2">
    <source>
        <dbReference type="EMBL" id="MFJ6038984.1"/>
    </source>
</evidence>
<proteinExistence type="predicted"/>
<keyword evidence="1" id="KW-1133">Transmembrane helix</keyword>
<dbReference type="RefSeq" id="WP_350890471.1">
    <property type="nucleotide sequence ID" value="NZ_JBEOTR010000008.1"/>
</dbReference>
<comment type="caution">
    <text evidence="2">The sequence shown here is derived from an EMBL/GenBank/DDBJ whole genome shotgun (WGS) entry which is preliminary data.</text>
</comment>
<protein>
    <submittedName>
        <fullName evidence="2">Uncharacterized protein</fullName>
    </submittedName>
</protein>